<evidence type="ECO:0000256" key="1">
    <source>
        <dbReference type="ARBA" id="ARBA00004370"/>
    </source>
</evidence>
<organism evidence="12">
    <name type="scientific">hydrothermal vent metagenome</name>
    <dbReference type="NCBI Taxonomy" id="652676"/>
    <lineage>
        <taxon>unclassified sequences</taxon>
        <taxon>metagenomes</taxon>
        <taxon>ecological metagenomes</taxon>
    </lineage>
</organism>
<proteinExistence type="inferred from homology"/>
<dbReference type="GO" id="GO:0016491">
    <property type="term" value="F:oxidoreductase activity"/>
    <property type="evidence" value="ECO:0007669"/>
    <property type="project" value="UniProtKB-KW"/>
</dbReference>
<dbReference type="Pfam" id="PF00507">
    <property type="entry name" value="Oxidored_q4"/>
    <property type="match status" value="1"/>
</dbReference>
<keyword evidence="12" id="KW-0830">Ubiquinone</keyword>
<feature type="transmembrane region" description="Helical" evidence="11">
    <location>
        <begin position="88"/>
        <end position="111"/>
    </location>
</feature>
<name>A0A1W1C0E4_9ZZZZ</name>
<evidence type="ECO:0000256" key="8">
    <source>
        <dbReference type="ARBA" id="ARBA00022989"/>
    </source>
</evidence>
<evidence type="ECO:0000256" key="5">
    <source>
        <dbReference type="ARBA" id="ARBA00022692"/>
    </source>
</evidence>
<reference evidence="12" key="1">
    <citation type="submission" date="2016-10" db="EMBL/GenBank/DDBJ databases">
        <authorList>
            <person name="de Groot N.N."/>
        </authorList>
    </citation>
    <scope>NUCLEOTIDE SEQUENCE</scope>
</reference>
<keyword evidence="3" id="KW-0813">Transport</keyword>
<keyword evidence="9" id="KW-0520">NAD</keyword>
<evidence type="ECO:0000256" key="2">
    <source>
        <dbReference type="ARBA" id="ARBA00008472"/>
    </source>
</evidence>
<dbReference type="EC" id="1.6.5.3" evidence="12"/>
<dbReference type="AlphaFoldDB" id="A0A1W1C0E4"/>
<dbReference type="GO" id="GO:0008137">
    <property type="term" value="F:NADH dehydrogenase (ubiquinone) activity"/>
    <property type="evidence" value="ECO:0007669"/>
    <property type="project" value="InterPro"/>
</dbReference>
<dbReference type="EMBL" id="FPHG01000038">
    <property type="protein sequence ID" value="SFV59197.1"/>
    <property type="molecule type" value="Genomic_DNA"/>
</dbReference>
<evidence type="ECO:0000256" key="6">
    <source>
        <dbReference type="ARBA" id="ARBA00022719"/>
    </source>
</evidence>
<dbReference type="Gene3D" id="1.20.58.1610">
    <property type="entry name" value="NADH:ubiquinone/plastoquinone oxidoreductase, chain 3"/>
    <property type="match status" value="1"/>
</dbReference>
<evidence type="ECO:0000256" key="9">
    <source>
        <dbReference type="ARBA" id="ARBA00023027"/>
    </source>
</evidence>
<accession>A0A1W1C0E4</accession>
<evidence type="ECO:0000313" key="12">
    <source>
        <dbReference type="EMBL" id="SFV59197.1"/>
    </source>
</evidence>
<dbReference type="PANTHER" id="PTHR11058">
    <property type="entry name" value="NADH-UBIQUINONE OXIDOREDUCTASE CHAIN 3"/>
    <property type="match status" value="1"/>
</dbReference>
<feature type="transmembrane region" description="Helical" evidence="11">
    <location>
        <begin position="61"/>
        <end position="82"/>
    </location>
</feature>
<evidence type="ECO:0000256" key="7">
    <source>
        <dbReference type="ARBA" id="ARBA00022967"/>
    </source>
</evidence>
<evidence type="ECO:0000256" key="3">
    <source>
        <dbReference type="ARBA" id="ARBA00022448"/>
    </source>
</evidence>
<comment type="similarity">
    <text evidence="2">Belongs to the complex I subunit 3 family.</text>
</comment>
<comment type="subcellular location">
    <subcellularLocation>
        <location evidence="1">Membrane</location>
    </subcellularLocation>
</comment>
<keyword evidence="12" id="KW-0560">Oxidoreductase</keyword>
<feature type="transmembrane region" description="Helical" evidence="11">
    <location>
        <begin position="6"/>
        <end position="29"/>
    </location>
</feature>
<gene>
    <name evidence="12" type="ORF">MNB_SV-9-712</name>
</gene>
<keyword evidence="10 11" id="KW-0472">Membrane</keyword>
<evidence type="ECO:0000256" key="11">
    <source>
        <dbReference type="SAM" id="Phobius"/>
    </source>
</evidence>
<keyword evidence="8 11" id="KW-1133">Transmembrane helix</keyword>
<evidence type="ECO:0000256" key="4">
    <source>
        <dbReference type="ARBA" id="ARBA00022475"/>
    </source>
</evidence>
<dbReference type="InterPro" id="IPR000440">
    <property type="entry name" value="NADH_UbQ/plastoQ_OxRdtase_su3"/>
</dbReference>
<evidence type="ECO:0000256" key="10">
    <source>
        <dbReference type="ARBA" id="ARBA00023136"/>
    </source>
</evidence>
<dbReference type="GO" id="GO:0048038">
    <property type="term" value="F:quinone binding"/>
    <property type="evidence" value="ECO:0007669"/>
    <property type="project" value="UniProtKB-KW"/>
</dbReference>
<keyword evidence="6" id="KW-0874">Quinone</keyword>
<protein>
    <submittedName>
        <fullName evidence="12">NADH ubiquinone oxidoreductase chain A</fullName>
        <ecNumber evidence="12">1.6.5.3</ecNumber>
    </submittedName>
</protein>
<keyword evidence="5 11" id="KW-0812">Transmembrane</keyword>
<dbReference type="InterPro" id="IPR038430">
    <property type="entry name" value="NDAH_ubi_oxred_su3_sf"/>
</dbReference>
<keyword evidence="7" id="KW-1278">Translocase</keyword>
<dbReference type="PANTHER" id="PTHR11058:SF22">
    <property type="entry name" value="NADH-QUINONE OXIDOREDUCTASE SUBUNIT A"/>
    <property type="match status" value="1"/>
</dbReference>
<dbReference type="GO" id="GO:0030964">
    <property type="term" value="C:NADH dehydrogenase complex"/>
    <property type="evidence" value="ECO:0007669"/>
    <property type="project" value="TreeGrafter"/>
</dbReference>
<keyword evidence="4" id="KW-1003">Cell membrane</keyword>
<sequence>MSDNLFLSSSMILALIIILPLIFHLTRYLGVSSDNVRKNEPYEGGVRDTHRDSDDVFNVKFFLVGIVFLVFDIEVLFLFPWALNLRELGLFGLIEMFLFIGLLVGGLMYVYKSRILRWI</sequence>